<dbReference type="AlphaFoldDB" id="A0A8R1HY01"/>
<reference evidence="2" key="2">
    <citation type="submission" date="2022-06" db="UniProtKB">
        <authorList>
            <consortium name="EnsemblMetazoa"/>
        </authorList>
    </citation>
    <scope>IDENTIFICATION</scope>
    <source>
        <strain evidence="2">DF5081</strain>
    </source>
</reference>
<evidence type="ECO:0000313" key="3">
    <source>
        <dbReference type="Proteomes" id="UP000005237"/>
    </source>
</evidence>
<feature type="region of interest" description="Disordered" evidence="1">
    <location>
        <begin position="179"/>
        <end position="225"/>
    </location>
</feature>
<name>A0A8R1HY01_CAEJA</name>
<reference evidence="3" key="1">
    <citation type="submission" date="2010-08" db="EMBL/GenBank/DDBJ databases">
        <authorList>
            <consortium name="Caenorhabditis japonica Sequencing Consortium"/>
            <person name="Wilson R.K."/>
        </authorList>
    </citation>
    <scope>NUCLEOTIDE SEQUENCE [LARGE SCALE GENOMIC DNA]</scope>
    <source>
        <strain evidence="3">DF5081</strain>
    </source>
</reference>
<organism evidence="2 3">
    <name type="scientific">Caenorhabditis japonica</name>
    <dbReference type="NCBI Taxonomy" id="281687"/>
    <lineage>
        <taxon>Eukaryota</taxon>
        <taxon>Metazoa</taxon>
        <taxon>Ecdysozoa</taxon>
        <taxon>Nematoda</taxon>
        <taxon>Chromadorea</taxon>
        <taxon>Rhabditida</taxon>
        <taxon>Rhabditina</taxon>
        <taxon>Rhabditomorpha</taxon>
        <taxon>Rhabditoidea</taxon>
        <taxon>Rhabditidae</taxon>
        <taxon>Peloderinae</taxon>
        <taxon>Caenorhabditis</taxon>
    </lineage>
</organism>
<evidence type="ECO:0000313" key="2">
    <source>
        <dbReference type="EnsemblMetazoa" id="CJA09371.1"/>
    </source>
</evidence>
<feature type="compositionally biased region" description="Basic and acidic residues" evidence="1">
    <location>
        <begin position="189"/>
        <end position="201"/>
    </location>
</feature>
<sequence>MRRYVLSNARKKHRKRTFEEAGIFYDDDMFEEVYYDDPAEPPSTGRLREQTEAHRIAHMACRFVGRKIENRIITLLDNRLGPQKHQAELLTEWINTLAGTTADDYDIAIHNVVASMRKQLDEIIGADASEYLEEPGTSGKRRHLDVSDSASKQARFEGERFIFEGEEYVEEEVIAEDVVEDVPSTSENGEPRNEVKYDRADGTSFFFTQRGPAPTTTTVVEEDDH</sequence>
<keyword evidence="3" id="KW-1185">Reference proteome</keyword>
<evidence type="ECO:0000256" key="1">
    <source>
        <dbReference type="SAM" id="MobiDB-lite"/>
    </source>
</evidence>
<dbReference type="Proteomes" id="UP000005237">
    <property type="component" value="Unassembled WGS sequence"/>
</dbReference>
<dbReference type="EnsemblMetazoa" id="CJA09371.1">
    <property type="protein sequence ID" value="CJA09371.1"/>
    <property type="gene ID" value="WBGene00128575"/>
</dbReference>
<accession>A0A8R1HY01</accession>
<proteinExistence type="predicted"/>
<protein>
    <submittedName>
        <fullName evidence="2">Uncharacterized protein</fullName>
    </submittedName>
</protein>